<organism evidence="2 3">
    <name type="scientific">Diatrype stigma</name>
    <dbReference type="NCBI Taxonomy" id="117547"/>
    <lineage>
        <taxon>Eukaryota</taxon>
        <taxon>Fungi</taxon>
        <taxon>Dikarya</taxon>
        <taxon>Ascomycota</taxon>
        <taxon>Pezizomycotina</taxon>
        <taxon>Sordariomycetes</taxon>
        <taxon>Xylariomycetidae</taxon>
        <taxon>Xylariales</taxon>
        <taxon>Diatrypaceae</taxon>
        <taxon>Diatrype</taxon>
    </lineage>
</organism>
<feature type="chain" id="PRO_5042866471" evidence="1">
    <location>
        <begin position="19"/>
        <end position="204"/>
    </location>
</feature>
<evidence type="ECO:0000256" key="1">
    <source>
        <dbReference type="SAM" id="SignalP"/>
    </source>
</evidence>
<keyword evidence="3" id="KW-1185">Reference proteome</keyword>
<dbReference type="AlphaFoldDB" id="A0AAN9YWV7"/>
<accession>A0AAN9YWV7</accession>
<keyword evidence="1" id="KW-0732">Signal</keyword>
<evidence type="ECO:0000313" key="2">
    <source>
        <dbReference type="EMBL" id="KAK7756770.1"/>
    </source>
</evidence>
<comment type="caution">
    <text evidence="2">The sequence shown here is derived from an EMBL/GenBank/DDBJ whole genome shotgun (WGS) entry which is preliminary data.</text>
</comment>
<evidence type="ECO:0000313" key="3">
    <source>
        <dbReference type="Proteomes" id="UP001320420"/>
    </source>
</evidence>
<feature type="signal peptide" evidence="1">
    <location>
        <begin position="1"/>
        <end position="18"/>
    </location>
</feature>
<sequence length="204" mass="20799">MKSVITAIIATFAVIVVADLVSSGAEHHEISAQDPTRTGTGTGIAMPAHYVPLDPSNLRADADVAVVATAADAAALSARYGHRVRVDAVAGQLVYVHVPPAAEGGGPAVHIGTLRGEELGRALELIYYHRHHHPPGPAAAQSVGFGPGEGHNSSLGGGGTIAAAGEDGHVDAPMGCLSHLCLSSWQCMRIRGGGCGACMIFWCT</sequence>
<protein>
    <submittedName>
        <fullName evidence="2">Uncharacterized protein</fullName>
    </submittedName>
</protein>
<name>A0AAN9YWV7_9PEZI</name>
<dbReference type="Proteomes" id="UP001320420">
    <property type="component" value="Unassembled WGS sequence"/>
</dbReference>
<reference evidence="2 3" key="1">
    <citation type="submission" date="2024-02" db="EMBL/GenBank/DDBJ databases">
        <title>De novo assembly and annotation of 12 fungi associated with fruit tree decline syndrome in Ontario, Canada.</title>
        <authorList>
            <person name="Sulman M."/>
            <person name="Ellouze W."/>
            <person name="Ilyukhin E."/>
        </authorList>
    </citation>
    <scope>NUCLEOTIDE SEQUENCE [LARGE SCALE GENOMIC DNA]</scope>
    <source>
        <strain evidence="2 3">M11/M66-122</strain>
    </source>
</reference>
<gene>
    <name evidence="2" type="ORF">SLS62_001213</name>
</gene>
<proteinExistence type="predicted"/>
<dbReference type="EMBL" id="JAKJXP020000005">
    <property type="protein sequence ID" value="KAK7756770.1"/>
    <property type="molecule type" value="Genomic_DNA"/>
</dbReference>